<feature type="region of interest" description="Disordered" evidence="1">
    <location>
        <begin position="62"/>
        <end position="120"/>
    </location>
</feature>
<sequence>MGTAAEAQPGTWIAVGVLVGLALALLVGVLVGGVLRGRRAARARHDPAPAVQPPPAPVAGFAVDDLPGFLDRPPGSDADRGALPAAGQHRAPVADAARTGSTAAAAPAPHRDDGPPGRGGTLGLTASAVLLVAAVLVAFAGGSSVTSPAADASVPGTPTSGGTATPATAAAPSSPAQDADTPAGALALTSVPLADAGIAATATFQGLVLEQRAVGLTVTYPGVSVTTDGRRSLAHVRLPTWNCLTTEPPADPTQANCVPTPTEYADLADPGLQVSRDGDRLELTGRFATYTRPNGTAPVYTGRTYQLAAAFTPDGPVDDGTAPATGVVRIGLDIAPAVTDPGVNRLQHP</sequence>
<feature type="compositionally biased region" description="Low complexity" evidence="1">
    <location>
        <begin position="94"/>
        <end position="108"/>
    </location>
</feature>
<proteinExistence type="predicted"/>
<evidence type="ECO:0000313" key="3">
    <source>
        <dbReference type="EMBL" id="NEK95841.1"/>
    </source>
</evidence>
<dbReference type="RefSeq" id="WP_163612508.1">
    <property type="nucleotide sequence ID" value="NZ_JAAGWB010000052.1"/>
</dbReference>
<feature type="region of interest" description="Disordered" evidence="1">
    <location>
        <begin position="145"/>
        <end position="181"/>
    </location>
</feature>
<comment type="caution">
    <text evidence="3">The sequence shown here is derived from an EMBL/GenBank/DDBJ whole genome shotgun (WGS) entry which is preliminary data.</text>
</comment>
<keyword evidence="2" id="KW-0812">Transmembrane</keyword>
<evidence type="ECO:0000313" key="5">
    <source>
        <dbReference type="Proteomes" id="UP000468828"/>
    </source>
</evidence>
<keyword evidence="2" id="KW-0472">Membrane</keyword>
<feature type="transmembrane region" description="Helical" evidence="2">
    <location>
        <begin position="121"/>
        <end position="141"/>
    </location>
</feature>
<dbReference type="AlphaFoldDB" id="A0A6P0EVY2"/>
<evidence type="ECO:0000313" key="6">
    <source>
        <dbReference type="Proteomes" id="UP000471152"/>
    </source>
</evidence>
<dbReference type="Proteomes" id="UP000471152">
    <property type="component" value="Unassembled WGS sequence"/>
</dbReference>
<evidence type="ECO:0000256" key="1">
    <source>
        <dbReference type="SAM" id="MobiDB-lite"/>
    </source>
</evidence>
<dbReference type="Proteomes" id="UP000468828">
    <property type="component" value="Unassembled WGS sequence"/>
</dbReference>
<organism evidence="3 5">
    <name type="scientific">Modestobacter muralis</name>
    <dbReference type="NCBI Taxonomy" id="1608614"/>
    <lineage>
        <taxon>Bacteria</taxon>
        <taxon>Bacillati</taxon>
        <taxon>Actinomycetota</taxon>
        <taxon>Actinomycetes</taxon>
        <taxon>Geodermatophilales</taxon>
        <taxon>Geodermatophilaceae</taxon>
        <taxon>Modestobacter</taxon>
    </lineage>
</organism>
<keyword evidence="5" id="KW-1185">Reference proteome</keyword>
<name>A0A6P0EVY2_9ACTN</name>
<keyword evidence="2" id="KW-1133">Transmembrane helix</keyword>
<reference evidence="3 5" key="1">
    <citation type="submission" date="2020-01" db="EMBL/GenBank/DDBJ databases">
        <title>the WGS Modestobacter muralis CPCC 204518.</title>
        <authorList>
            <person name="Jiang Z."/>
        </authorList>
    </citation>
    <scope>NUCLEOTIDE SEQUENCE [LARGE SCALE GENOMIC DNA]</scope>
    <source>
        <strain evidence="3 5">DSM 100205</strain>
    </source>
</reference>
<feature type="compositionally biased region" description="Low complexity" evidence="1">
    <location>
        <begin position="155"/>
        <end position="181"/>
    </location>
</feature>
<dbReference type="EMBL" id="JAAGWB010000052">
    <property type="protein sequence ID" value="NEN52729.1"/>
    <property type="molecule type" value="Genomic_DNA"/>
</dbReference>
<reference evidence="4 6" key="2">
    <citation type="submission" date="2020-02" db="EMBL/GenBank/DDBJ databases">
        <title>The WGS of Modestobacter muralis DSM 100205.</title>
        <authorList>
            <person name="Jiang Z."/>
        </authorList>
    </citation>
    <scope>NUCLEOTIDE SEQUENCE [LARGE SCALE GENOMIC DNA]</scope>
    <source>
        <strain evidence="4 6">DSM 100205</strain>
    </source>
</reference>
<evidence type="ECO:0000313" key="4">
    <source>
        <dbReference type="EMBL" id="NEN52729.1"/>
    </source>
</evidence>
<protein>
    <submittedName>
        <fullName evidence="3">Uncharacterized protein</fullName>
    </submittedName>
</protein>
<dbReference type="EMBL" id="JAAGWH010000050">
    <property type="protein sequence ID" value="NEK95841.1"/>
    <property type="molecule type" value="Genomic_DNA"/>
</dbReference>
<evidence type="ECO:0000256" key="2">
    <source>
        <dbReference type="SAM" id="Phobius"/>
    </source>
</evidence>
<feature type="transmembrane region" description="Helical" evidence="2">
    <location>
        <begin position="12"/>
        <end position="35"/>
    </location>
</feature>
<gene>
    <name evidence="4" type="ORF">G3R41_17610</name>
    <name evidence="3" type="ORF">GCU67_16960</name>
</gene>
<accession>A0A6P0EVY2</accession>